<dbReference type="InterPro" id="IPR008996">
    <property type="entry name" value="IL1/FGF"/>
</dbReference>
<dbReference type="PRINTS" id="PR01360">
    <property type="entry name" value="INTRLEUKIN1X"/>
</dbReference>
<dbReference type="PANTHER" id="PTHR10078">
    <property type="entry name" value="INTERLEUKIN-1 FAMILY MEMBER"/>
    <property type="match status" value="1"/>
</dbReference>
<evidence type="ECO:0000256" key="1">
    <source>
        <dbReference type="ARBA" id="ARBA00004613"/>
    </source>
</evidence>
<feature type="region of interest" description="Disordered" evidence="5">
    <location>
        <begin position="1"/>
        <end position="29"/>
    </location>
</feature>
<comment type="subcellular location">
    <subcellularLocation>
        <location evidence="1 4">Secreted</location>
    </subcellularLocation>
</comment>
<reference evidence="6" key="1">
    <citation type="submission" date="2023-04" db="EMBL/GenBank/DDBJ databases">
        <authorList>
            <consortium name="ELIXIR-Norway"/>
        </authorList>
    </citation>
    <scope>NUCLEOTIDE SEQUENCE [LARGE SCALE GENOMIC DNA]</scope>
</reference>
<evidence type="ECO:0000313" key="6">
    <source>
        <dbReference type="EMBL" id="CAI9174343.1"/>
    </source>
</evidence>
<feature type="compositionally biased region" description="Basic and acidic residues" evidence="5">
    <location>
        <begin position="1"/>
        <end position="13"/>
    </location>
</feature>
<name>A0ABN8ZLI1_RANTA</name>
<dbReference type="Gene3D" id="2.80.10.50">
    <property type="match status" value="1"/>
</dbReference>
<evidence type="ECO:0000256" key="2">
    <source>
        <dbReference type="ARBA" id="ARBA00010448"/>
    </source>
</evidence>
<keyword evidence="3 4" id="KW-0964">Secreted</keyword>
<dbReference type="EMBL" id="OX459940">
    <property type="protein sequence ID" value="CAI9174343.1"/>
    <property type="molecule type" value="Genomic_DNA"/>
</dbReference>
<evidence type="ECO:0000256" key="4">
    <source>
        <dbReference type="RuleBase" id="RU003753"/>
    </source>
</evidence>
<dbReference type="SMART" id="SM00125">
    <property type="entry name" value="IL1"/>
    <property type="match status" value="1"/>
</dbReference>
<dbReference type="InterPro" id="IPR000975">
    <property type="entry name" value="IL-1_fam"/>
</dbReference>
<dbReference type="SUPFAM" id="SSF50353">
    <property type="entry name" value="Cytokine"/>
    <property type="match status" value="1"/>
</dbReference>
<proteinExistence type="inferred from homology"/>
<evidence type="ECO:0000256" key="3">
    <source>
        <dbReference type="ARBA" id="ARBA00022525"/>
    </source>
</evidence>
<dbReference type="CDD" id="cd23300">
    <property type="entry name" value="beta-trefoil_IL36"/>
    <property type="match status" value="1"/>
</dbReference>
<accession>A0ABN8ZLI1</accession>
<protein>
    <recommendedName>
        <fullName evidence="4">Interleukin-1</fullName>
    </recommendedName>
</protein>
<dbReference type="InterPro" id="IPR003297">
    <property type="entry name" value="IL-1RA/IL-36"/>
</dbReference>
<evidence type="ECO:0000256" key="5">
    <source>
        <dbReference type="SAM" id="MobiDB-lite"/>
    </source>
</evidence>
<comment type="similarity">
    <text evidence="2 4">Belongs to the IL-1 family.</text>
</comment>
<sequence>MAHDIGADGRIHTSGDVGRGSGPGPFMPASSGHPAFSAPSYVQSLPPKAIHPPVEHEAMDCPRPAVVSDWNQQVWILQGQTLVAVPWSNSVVPVTVTIIPCKYPEFLEKDKGIPIYLGIKQPEMCLYCEDIGGKPKLQLKEQNIMDLYHQTEPVKPFLFYHDQKGRASSFESVAFPGWFIGSCSNGSCPVIITQELGKIYTTDFGFTVLQA</sequence>
<gene>
    <name evidence="6" type="ORF">MRATA1EN1_LOCUS23305</name>
</gene>
<dbReference type="PRINTS" id="PR00264">
    <property type="entry name" value="INTERLEUKIN1"/>
</dbReference>
<dbReference type="Proteomes" id="UP001176941">
    <property type="component" value="Chromosome 4"/>
</dbReference>
<organism evidence="6 7">
    <name type="scientific">Rangifer tarandus platyrhynchus</name>
    <name type="common">Svalbard reindeer</name>
    <dbReference type="NCBI Taxonomy" id="3082113"/>
    <lineage>
        <taxon>Eukaryota</taxon>
        <taxon>Metazoa</taxon>
        <taxon>Chordata</taxon>
        <taxon>Craniata</taxon>
        <taxon>Vertebrata</taxon>
        <taxon>Euteleostomi</taxon>
        <taxon>Mammalia</taxon>
        <taxon>Eutheria</taxon>
        <taxon>Laurasiatheria</taxon>
        <taxon>Artiodactyla</taxon>
        <taxon>Ruminantia</taxon>
        <taxon>Pecora</taxon>
        <taxon>Cervidae</taxon>
        <taxon>Odocoileinae</taxon>
        <taxon>Rangifer</taxon>
    </lineage>
</organism>
<evidence type="ECO:0000313" key="7">
    <source>
        <dbReference type="Proteomes" id="UP001176941"/>
    </source>
</evidence>
<dbReference type="PANTHER" id="PTHR10078:SF25">
    <property type="entry name" value="INTERLEUKIN-36 ALPHA"/>
    <property type="match status" value="1"/>
</dbReference>
<keyword evidence="7" id="KW-1185">Reference proteome</keyword>
<dbReference type="Pfam" id="PF00340">
    <property type="entry name" value="IL1"/>
    <property type="match status" value="1"/>
</dbReference>